<proteinExistence type="predicted"/>
<dbReference type="EMBL" id="JAJUBC010000020">
    <property type="protein sequence ID" value="MDD1794801.1"/>
    <property type="molecule type" value="Genomic_DNA"/>
</dbReference>
<evidence type="ECO:0000313" key="2">
    <source>
        <dbReference type="Proteomes" id="UP001149400"/>
    </source>
</evidence>
<protein>
    <submittedName>
        <fullName evidence="1">Uncharacterized protein</fullName>
    </submittedName>
</protein>
<evidence type="ECO:0000313" key="1">
    <source>
        <dbReference type="EMBL" id="MDD1794801.1"/>
    </source>
</evidence>
<gene>
    <name evidence="1" type="ORF">LRP50_16825</name>
</gene>
<dbReference type="Proteomes" id="UP001149400">
    <property type="component" value="Unassembled WGS sequence"/>
</dbReference>
<comment type="caution">
    <text evidence="1">The sequence shown here is derived from an EMBL/GenBank/DDBJ whole genome shotgun (WGS) entry which is preliminary data.</text>
</comment>
<reference evidence="1" key="1">
    <citation type="submission" date="2021-12" db="EMBL/GenBank/DDBJ databases">
        <title>Enterovibrio ZSDZ35 sp. nov. and Enterovibrio ZSDZ42 sp. nov., isolated from coastal seawater in Qingdao.</title>
        <authorList>
            <person name="Zhang P."/>
        </authorList>
    </citation>
    <scope>NUCLEOTIDE SEQUENCE</scope>
    <source>
        <strain evidence="1">ZSDZ42</strain>
    </source>
</reference>
<name>A0ABT5R4Y1_9GAMM</name>
<dbReference type="RefSeq" id="WP_274165622.1">
    <property type="nucleotide sequence ID" value="NZ_JAJUBC010000020.1"/>
</dbReference>
<organism evidence="1 2">
    <name type="scientific">Enterovibrio gelatinilyticus</name>
    <dbReference type="NCBI Taxonomy" id="2899819"/>
    <lineage>
        <taxon>Bacteria</taxon>
        <taxon>Pseudomonadati</taxon>
        <taxon>Pseudomonadota</taxon>
        <taxon>Gammaproteobacteria</taxon>
        <taxon>Vibrionales</taxon>
        <taxon>Vibrionaceae</taxon>
        <taxon>Enterovibrio</taxon>
    </lineage>
</organism>
<sequence>MALPKNKSRKIVVDDVEYRFAISISWKDNGEFDFNITVQSEKSNAGKLILKGLVTRNFWLDFSDLVGDKIKKGLYPTITPKHIEHFIKLAIDKGWKHSQSGDNFNLVVNNKQLEL</sequence>
<accession>A0ABT5R4Y1</accession>
<keyword evidence="2" id="KW-1185">Reference proteome</keyword>